<accession>A0A975B9Z3</accession>
<proteinExistence type="predicted"/>
<organism evidence="1 2">
    <name type="scientific">Desulfonema limicola</name>
    <dbReference type="NCBI Taxonomy" id="45656"/>
    <lineage>
        <taxon>Bacteria</taxon>
        <taxon>Pseudomonadati</taxon>
        <taxon>Thermodesulfobacteriota</taxon>
        <taxon>Desulfobacteria</taxon>
        <taxon>Desulfobacterales</taxon>
        <taxon>Desulfococcaceae</taxon>
        <taxon>Desulfonema</taxon>
    </lineage>
</organism>
<dbReference type="Proteomes" id="UP000663720">
    <property type="component" value="Chromosome"/>
</dbReference>
<dbReference type="KEGG" id="dli:dnl_38075"/>
<protein>
    <submittedName>
        <fullName evidence="1">Uncharacterized protein</fullName>
    </submittedName>
</protein>
<dbReference type="InterPro" id="IPR035093">
    <property type="entry name" value="RelE/ParE_toxin_dom_sf"/>
</dbReference>
<dbReference type="EMBL" id="CP061799">
    <property type="protein sequence ID" value="QTA81471.1"/>
    <property type="molecule type" value="Genomic_DNA"/>
</dbReference>
<name>A0A975B9Z3_9BACT</name>
<dbReference type="SUPFAM" id="SSF143011">
    <property type="entry name" value="RelE-like"/>
    <property type="match status" value="1"/>
</dbReference>
<gene>
    <name evidence="1" type="ORF">dnl_38075</name>
</gene>
<keyword evidence="2" id="KW-1185">Reference proteome</keyword>
<dbReference type="AlphaFoldDB" id="A0A975B9Z3"/>
<evidence type="ECO:0000313" key="1">
    <source>
        <dbReference type="EMBL" id="QTA81471.1"/>
    </source>
</evidence>
<reference evidence="1" key="1">
    <citation type="journal article" date="2021" name="Microb. Physiol.">
        <title>Proteogenomic Insights into the Physiology of Marine, Sulfate-Reducing, Filamentous Desulfonema limicola and Desulfonema magnum.</title>
        <authorList>
            <person name="Schnaars V."/>
            <person name="Wohlbrand L."/>
            <person name="Scheve S."/>
            <person name="Hinrichs C."/>
            <person name="Reinhardt R."/>
            <person name="Rabus R."/>
        </authorList>
    </citation>
    <scope>NUCLEOTIDE SEQUENCE</scope>
    <source>
        <strain evidence="1">5ac10</strain>
    </source>
</reference>
<sequence length="109" mass="12912">MIKYEAIYEKLFVRNLRRYSSLKGRIKRRVERIIDNPYVNTESLSDLTKRLNLIGCRSARIDQNFRIVFVICEECRNLPDCEFCFCDNVPDKTIIFLTVGPHDKAYAMK</sequence>
<evidence type="ECO:0000313" key="2">
    <source>
        <dbReference type="Proteomes" id="UP000663720"/>
    </source>
</evidence>